<evidence type="ECO:0000313" key="4">
    <source>
        <dbReference type="EMBL" id="KNG95369.1"/>
    </source>
</evidence>
<dbReference type="InterPro" id="IPR050966">
    <property type="entry name" value="Glutamyl_endopeptidase"/>
</dbReference>
<organism evidence="4 5">
    <name type="scientific">Pseudaestuariivita atlantica</name>
    <dbReference type="NCBI Taxonomy" id="1317121"/>
    <lineage>
        <taxon>Bacteria</taxon>
        <taxon>Pseudomonadati</taxon>
        <taxon>Pseudomonadota</taxon>
        <taxon>Alphaproteobacteria</taxon>
        <taxon>Rhodobacterales</taxon>
        <taxon>Paracoccaceae</taxon>
        <taxon>Pseudaestuariivita</taxon>
    </lineage>
</organism>
<dbReference type="InterPro" id="IPR018114">
    <property type="entry name" value="TRYPSIN_HIS"/>
</dbReference>
<dbReference type="PANTHER" id="PTHR15462">
    <property type="entry name" value="SERINE PROTEASE"/>
    <property type="match status" value="1"/>
</dbReference>
<dbReference type="OrthoDB" id="267336at2"/>
<dbReference type="SMART" id="SM00020">
    <property type="entry name" value="Tryp_SPc"/>
    <property type="match status" value="1"/>
</dbReference>
<gene>
    <name evidence="4" type="ORF">ATO11_01735</name>
</gene>
<dbReference type="STRING" id="1317121.ATO11_01735"/>
<sequence>MRALILALLTALPAFAQSPLPALPEADRPAWAAVGRINIAGYKDRSFCTGTLIAPDTVLTAAHCVVVDGAPRDLARMTFVAGWDRGTLLTFRRIRALSLHPGFDITGATRRAGNDLALLTLDKPIAQRQLPGLPPRALGDGAARFAILGYHRKRPNVLNGRFDCRWLARGRDVMTLDCAVIAGNSGGPVLMQTGDGWRVVAVAVARSADENGPGAIAALVDAWVLQGASAGKQPTYTTTRP</sequence>
<feature type="signal peptide" evidence="2">
    <location>
        <begin position="1"/>
        <end position="16"/>
    </location>
</feature>
<name>A0A0L1JUA9_9RHOB</name>
<accession>A0A0L1JUA9</accession>
<dbReference type="Proteomes" id="UP000036938">
    <property type="component" value="Unassembled WGS sequence"/>
</dbReference>
<dbReference type="EMBL" id="AQQZ01000001">
    <property type="protein sequence ID" value="KNG95369.1"/>
    <property type="molecule type" value="Genomic_DNA"/>
</dbReference>
<dbReference type="InterPro" id="IPR043504">
    <property type="entry name" value="Peptidase_S1_PA_chymotrypsin"/>
</dbReference>
<dbReference type="SUPFAM" id="SSF50494">
    <property type="entry name" value="Trypsin-like serine proteases"/>
    <property type="match status" value="1"/>
</dbReference>
<dbReference type="PANTHER" id="PTHR15462:SF8">
    <property type="entry name" value="SERINE PROTEASE"/>
    <property type="match status" value="1"/>
</dbReference>
<comment type="caution">
    <text evidence="4">The sequence shown here is derived from an EMBL/GenBank/DDBJ whole genome shotgun (WGS) entry which is preliminary data.</text>
</comment>
<dbReference type="GO" id="GO:0004252">
    <property type="term" value="F:serine-type endopeptidase activity"/>
    <property type="evidence" value="ECO:0007669"/>
    <property type="project" value="InterPro"/>
</dbReference>
<dbReference type="Pfam" id="PF13365">
    <property type="entry name" value="Trypsin_2"/>
    <property type="match status" value="1"/>
</dbReference>
<protein>
    <recommendedName>
        <fullName evidence="3">Peptidase S1 domain-containing protein</fullName>
    </recommendedName>
</protein>
<evidence type="ECO:0000256" key="1">
    <source>
        <dbReference type="ARBA" id="ARBA00022729"/>
    </source>
</evidence>
<evidence type="ECO:0000313" key="5">
    <source>
        <dbReference type="Proteomes" id="UP000036938"/>
    </source>
</evidence>
<feature type="domain" description="Peptidase S1" evidence="3">
    <location>
        <begin position="31"/>
        <end position="241"/>
    </location>
</feature>
<dbReference type="InterPro" id="IPR009003">
    <property type="entry name" value="Peptidase_S1_PA"/>
</dbReference>
<dbReference type="RefSeq" id="WP_050529090.1">
    <property type="nucleotide sequence ID" value="NZ_AQQZ01000001.1"/>
</dbReference>
<feature type="chain" id="PRO_5005553917" description="Peptidase S1 domain-containing protein" evidence="2">
    <location>
        <begin position="17"/>
        <end position="241"/>
    </location>
</feature>
<dbReference type="InterPro" id="IPR001254">
    <property type="entry name" value="Trypsin_dom"/>
</dbReference>
<dbReference type="PROSITE" id="PS00134">
    <property type="entry name" value="TRYPSIN_HIS"/>
    <property type="match status" value="1"/>
</dbReference>
<dbReference type="PRINTS" id="PR00722">
    <property type="entry name" value="CHYMOTRYPSIN"/>
</dbReference>
<dbReference type="Gene3D" id="2.40.10.10">
    <property type="entry name" value="Trypsin-like serine proteases"/>
    <property type="match status" value="2"/>
</dbReference>
<keyword evidence="5" id="KW-1185">Reference proteome</keyword>
<reference evidence="4 5" key="1">
    <citation type="journal article" date="2015" name="Int. J. Syst. Evol. Microbiol.">
        <title>Aestuariivita atlantica sp. nov., isolated from deep sea sediment of the Atlantic Ocean.</title>
        <authorList>
            <person name="Li G."/>
            <person name="Lai Q."/>
            <person name="Du Y."/>
            <person name="Liu X."/>
            <person name="Sun F."/>
            <person name="Shao Z."/>
        </authorList>
    </citation>
    <scope>NUCLEOTIDE SEQUENCE [LARGE SCALE GENOMIC DNA]</scope>
    <source>
        <strain evidence="4 5">22II-S11-z3</strain>
    </source>
</reference>
<dbReference type="GO" id="GO:0006508">
    <property type="term" value="P:proteolysis"/>
    <property type="evidence" value="ECO:0007669"/>
    <property type="project" value="InterPro"/>
</dbReference>
<dbReference type="PROSITE" id="PS50240">
    <property type="entry name" value="TRYPSIN_DOM"/>
    <property type="match status" value="1"/>
</dbReference>
<dbReference type="AlphaFoldDB" id="A0A0L1JUA9"/>
<evidence type="ECO:0000259" key="3">
    <source>
        <dbReference type="PROSITE" id="PS50240"/>
    </source>
</evidence>
<dbReference type="InterPro" id="IPR001314">
    <property type="entry name" value="Peptidase_S1A"/>
</dbReference>
<proteinExistence type="predicted"/>
<keyword evidence="1 2" id="KW-0732">Signal</keyword>
<evidence type="ECO:0000256" key="2">
    <source>
        <dbReference type="SAM" id="SignalP"/>
    </source>
</evidence>